<dbReference type="Proteomes" id="UP000249590">
    <property type="component" value="Unassembled WGS sequence"/>
</dbReference>
<keyword evidence="2" id="KW-1185">Reference proteome</keyword>
<dbReference type="AlphaFoldDB" id="A0A8B2NP98"/>
<gene>
    <name evidence="1" type="ORF">DLJ53_25095</name>
</gene>
<reference evidence="1 2" key="1">
    <citation type="submission" date="2018-05" db="EMBL/GenBank/DDBJ databases">
        <title>Acuticoccus sediminis sp. nov., isolated from deep-sea sediment of Indian Ocean.</title>
        <authorList>
            <person name="Liu X."/>
            <person name="Lai Q."/>
            <person name="Du Y."/>
            <person name="Sun F."/>
            <person name="Zhang X."/>
            <person name="Wang S."/>
            <person name="Shao Z."/>
        </authorList>
    </citation>
    <scope>NUCLEOTIDE SEQUENCE [LARGE SCALE GENOMIC DNA]</scope>
    <source>
        <strain evidence="1 2">PTG4-2</strain>
    </source>
</reference>
<proteinExistence type="predicted"/>
<name>A0A8B2NP98_9HYPH</name>
<accession>A0A8B2NP98</accession>
<dbReference type="OrthoDB" id="9910490at2"/>
<comment type="caution">
    <text evidence="1">The sequence shown here is derived from an EMBL/GenBank/DDBJ whole genome shotgun (WGS) entry which is preliminary data.</text>
</comment>
<evidence type="ECO:0000313" key="1">
    <source>
        <dbReference type="EMBL" id="RAH98909.1"/>
    </source>
</evidence>
<evidence type="ECO:0000313" key="2">
    <source>
        <dbReference type="Proteomes" id="UP000249590"/>
    </source>
</evidence>
<protein>
    <submittedName>
        <fullName evidence="1">Uncharacterized protein</fullName>
    </submittedName>
</protein>
<sequence>MADYDKDAVPVGYVHATVTLAGEAKLLAAELERLRVSGLVDRANLEVVVHRSRLDPTPELKRLPPIVRGESQVTEADLPTIEKRLGEKELNFLAEMIRRFEAITTD</sequence>
<organism evidence="1 2">
    <name type="scientific">Acuticoccus sediminis</name>
    <dbReference type="NCBI Taxonomy" id="2184697"/>
    <lineage>
        <taxon>Bacteria</taxon>
        <taxon>Pseudomonadati</taxon>
        <taxon>Pseudomonadota</taxon>
        <taxon>Alphaproteobacteria</taxon>
        <taxon>Hyphomicrobiales</taxon>
        <taxon>Amorphaceae</taxon>
        <taxon>Acuticoccus</taxon>
    </lineage>
</organism>
<dbReference type="EMBL" id="QHHQ01000006">
    <property type="protein sequence ID" value="RAH98909.1"/>
    <property type="molecule type" value="Genomic_DNA"/>
</dbReference>
<dbReference type="RefSeq" id="WP_111350382.1">
    <property type="nucleotide sequence ID" value="NZ_JAIWKD010000004.1"/>
</dbReference>